<dbReference type="Proteomes" id="UP000646523">
    <property type="component" value="Unassembled WGS sequence"/>
</dbReference>
<protein>
    <submittedName>
        <fullName evidence="1">Uncharacterized protein</fullName>
    </submittedName>
</protein>
<sequence>MSAWGYITRDEIAEVAGLLCARPGQPSETVAVQATTINGTYENALCLERAWVEIRTVLDGARRDAEHYEDDWRDHMPDRPELFEVEYHNYDLDTETGQKTYSHVEDYNEAEDRRVALDIIRALAARYPLTTEERNSL</sequence>
<reference evidence="1" key="1">
    <citation type="journal article" date="2014" name="Int. J. Syst. Evol. Microbiol.">
        <title>Complete genome sequence of Corynebacterium casei LMG S-19264T (=DSM 44701T), isolated from a smear-ripened cheese.</title>
        <authorList>
            <consortium name="US DOE Joint Genome Institute (JGI-PGF)"/>
            <person name="Walter F."/>
            <person name="Albersmeier A."/>
            <person name="Kalinowski J."/>
            <person name="Ruckert C."/>
        </authorList>
    </citation>
    <scope>NUCLEOTIDE SEQUENCE</scope>
    <source>
        <strain evidence="1">CGMCC 4.7368</strain>
    </source>
</reference>
<dbReference type="RefSeq" id="WP_189122677.1">
    <property type="nucleotide sequence ID" value="NZ_BMNH01000002.1"/>
</dbReference>
<accession>A0A917YR01</accession>
<dbReference type="AlphaFoldDB" id="A0A917YR01"/>
<evidence type="ECO:0000313" key="1">
    <source>
        <dbReference type="EMBL" id="GGO63020.1"/>
    </source>
</evidence>
<organism evidence="1 2">
    <name type="scientific">Nonomuraea cavernae</name>
    <dbReference type="NCBI Taxonomy" id="2045107"/>
    <lineage>
        <taxon>Bacteria</taxon>
        <taxon>Bacillati</taxon>
        <taxon>Actinomycetota</taxon>
        <taxon>Actinomycetes</taxon>
        <taxon>Streptosporangiales</taxon>
        <taxon>Streptosporangiaceae</taxon>
        <taxon>Nonomuraea</taxon>
    </lineage>
</organism>
<gene>
    <name evidence="1" type="ORF">GCM10012289_08960</name>
</gene>
<evidence type="ECO:0000313" key="2">
    <source>
        <dbReference type="Proteomes" id="UP000646523"/>
    </source>
</evidence>
<proteinExistence type="predicted"/>
<comment type="caution">
    <text evidence="1">The sequence shown here is derived from an EMBL/GenBank/DDBJ whole genome shotgun (WGS) entry which is preliminary data.</text>
</comment>
<keyword evidence="2" id="KW-1185">Reference proteome</keyword>
<name>A0A917YR01_9ACTN</name>
<reference evidence="1" key="2">
    <citation type="submission" date="2020-09" db="EMBL/GenBank/DDBJ databases">
        <authorList>
            <person name="Sun Q."/>
            <person name="Zhou Y."/>
        </authorList>
    </citation>
    <scope>NUCLEOTIDE SEQUENCE</scope>
    <source>
        <strain evidence="1">CGMCC 4.7368</strain>
    </source>
</reference>
<dbReference type="EMBL" id="BMNH01000002">
    <property type="protein sequence ID" value="GGO63020.1"/>
    <property type="molecule type" value="Genomic_DNA"/>
</dbReference>